<proteinExistence type="predicted"/>
<dbReference type="EMBL" id="OE179973">
    <property type="protein sequence ID" value="CAD7570256.1"/>
    <property type="molecule type" value="Genomic_DNA"/>
</dbReference>
<dbReference type="AlphaFoldDB" id="A0A7R9P5G0"/>
<organism evidence="1">
    <name type="scientific">Timema californicum</name>
    <name type="common">California timema</name>
    <name type="synonym">Walking stick</name>
    <dbReference type="NCBI Taxonomy" id="61474"/>
    <lineage>
        <taxon>Eukaryota</taxon>
        <taxon>Metazoa</taxon>
        <taxon>Ecdysozoa</taxon>
        <taxon>Arthropoda</taxon>
        <taxon>Hexapoda</taxon>
        <taxon>Insecta</taxon>
        <taxon>Pterygota</taxon>
        <taxon>Neoptera</taxon>
        <taxon>Polyneoptera</taxon>
        <taxon>Phasmatodea</taxon>
        <taxon>Timematodea</taxon>
        <taxon>Timematoidea</taxon>
        <taxon>Timematidae</taxon>
        <taxon>Timema</taxon>
    </lineage>
</organism>
<evidence type="ECO:0000313" key="1">
    <source>
        <dbReference type="EMBL" id="CAD7570256.1"/>
    </source>
</evidence>
<gene>
    <name evidence="1" type="ORF">TCMB3V08_LOCUS2961</name>
</gene>
<protein>
    <submittedName>
        <fullName evidence="1">(California timema) hypothetical protein</fullName>
    </submittedName>
</protein>
<reference evidence="1" key="1">
    <citation type="submission" date="2020-11" db="EMBL/GenBank/DDBJ databases">
        <authorList>
            <person name="Tran Van P."/>
        </authorList>
    </citation>
    <scope>NUCLEOTIDE SEQUENCE</scope>
</reference>
<accession>A0A7R9P5G0</accession>
<sequence>MDTAVAIKLWSAKEYKIDKHSLLGRHYFEPHVKLCVVLPTRFVSVLQQQMHAQQLPHAAHAPPIPMMPHPGLPGPPNSAASLLGLSGALGGPGPHPLSMLGAKPDLHRDEVKSSSEFFLTHTYGHADKGVSLVWFACVKGARIRIIGKQGDGLE</sequence>
<name>A0A7R9P5G0_TIMCA</name>